<dbReference type="STRING" id="188937.MA_2544"/>
<dbReference type="InterPro" id="IPR036388">
    <property type="entry name" value="WH-like_DNA-bd_sf"/>
</dbReference>
<evidence type="ECO:0000259" key="4">
    <source>
        <dbReference type="SMART" id="SM00418"/>
    </source>
</evidence>
<dbReference type="Pfam" id="PF12840">
    <property type="entry name" value="HTH_20"/>
    <property type="match status" value="1"/>
</dbReference>
<dbReference type="SUPFAM" id="SSF46785">
    <property type="entry name" value="Winged helix' DNA-binding domain"/>
    <property type="match status" value="1"/>
</dbReference>
<accession>Q8TMV7</accession>
<dbReference type="PhylomeDB" id="Q8TMV7"/>
<dbReference type="CDD" id="cd00090">
    <property type="entry name" value="HTH_ARSR"/>
    <property type="match status" value="1"/>
</dbReference>
<dbReference type="InterPro" id="IPR051011">
    <property type="entry name" value="Metal_resp_trans_reg"/>
</dbReference>
<gene>
    <name evidence="5" type="ordered locus">MA_2544</name>
</gene>
<keyword evidence="3" id="KW-0804">Transcription</keyword>
<evidence type="ECO:0000256" key="1">
    <source>
        <dbReference type="ARBA" id="ARBA00023015"/>
    </source>
</evidence>
<dbReference type="HOGENOM" id="CLU_145820_0_0_2"/>
<evidence type="ECO:0000256" key="3">
    <source>
        <dbReference type="ARBA" id="ARBA00023163"/>
    </source>
</evidence>
<feature type="domain" description="HTH arsR-type" evidence="4">
    <location>
        <begin position="48"/>
        <end position="131"/>
    </location>
</feature>
<dbReference type="InterPro" id="IPR011991">
    <property type="entry name" value="ArsR-like_HTH"/>
</dbReference>
<proteinExistence type="predicted"/>
<dbReference type="Gene3D" id="1.10.10.10">
    <property type="entry name" value="Winged helix-like DNA-binding domain superfamily/Winged helix DNA-binding domain"/>
    <property type="match status" value="1"/>
</dbReference>
<dbReference type="GO" id="GO:0003700">
    <property type="term" value="F:DNA-binding transcription factor activity"/>
    <property type="evidence" value="ECO:0007669"/>
    <property type="project" value="InterPro"/>
</dbReference>
<dbReference type="EMBL" id="AE010299">
    <property type="protein sequence ID" value="AAM05926.1"/>
    <property type="molecule type" value="Genomic_DNA"/>
</dbReference>
<dbReference type="InterPro" id="IPR001845">
    <property type="entry name" value="HTH_ArsR_DNA-bd_dom"/>
</dbReference>
<dbReference type="GO" id="GO:0003677">
    <property type="term" value="F:DNA binding"/>
    <property type="evidence" value="ECO:0007669"/>
    <property type="project" value="UniProtKB-KW"/>
</dbReference>
<name>Q8TMV7_METAC</name>
<organism evidence="5 6">
    <name type="scientific">Methanosarcina acetivorans (strain ATCC 35395 / DSM 2834 / JCM 12185 / C2A)</name>
    <dbReference type="NCBI Taxonomy" id="188937"/>
    <lineage>
        <taxon>Archaea</taxon>
        <taxon>Methanobacteriati</taxon>
        <taxon>Methanobacteriota</taxon>
        <taxon>Stenosarchaea group</taxon>
        <taxon>Methanomicrobia</taxon>
        <taxon>Methanosarcinales</taxon>
        <taxon>Methanosarcinaceae</taxon>
        <taxon>Methanosarcina</taxon>
    </lineage>
</organism>
<keyword evidence="1" id="KW-0805">Transcription regulation</keyword>
<dbReference type="Proteomes" id="UP000002487">
    <property type="component" value="Chromosome"/>
</dbReference>
<evidence type="ECO:0000313" key="5">
    <source>
        <dbReference type="EMBL" id="AAM05926.1"/>
    </source>
</evidence>
<dbReference type="KEGG" id="mac:MA_2544"/>
<dbReference type="PANTHER" id="PTHR43132:SF2">
    <property type="entry name" value="ARSENICAL RESISTANCE OPERON REPRESSOR ARSR-RELATED"/>
    <property type="match status" value="1"/>
</dbReference>
<sequence length="163" mass="18735">MFLTANKPFKKISEEILLSQHPTYRDRKMPENPEENLLVLQLSEDSRKIARLLSNETSIRILKLLYRRSMSAADIADELEVRLNTLKYNLDSLLEAGLIRVRQVKWSRKGREIKVYEAVEKVIILLPGKRSPDMSLILTMLRQHSLKSPEGSDVSGVYCEPGI</sequence>
<evidence type="ECO:0000313" key="6">
    <source>
        <dbReference type="Proteomes" id="UP000002487"/>
    </source>
</evidence>
<keyword evidence="2" id="KW-0238">DNA-binding</keyword>
<dbReference type="InterPro" id="IPR036390">
    <property type="entry name" value="WH_DNA-bd_sf"/>
</dbReference>
<dbReference type="PANTHER" id="PTHR43132">
    <property type="entry name" value="ARSENICAL RESISTANCE OPERON REPRESSOR ARSR-RELATED"/>
    <property type="match status" value="1"/>
</dbReference>
<dbReference type="EnsemblBacteria" id="AAM05926">
    <property type="protein sequence ID" value="AAM05926"/>
    <property type="gene ID" value="MA_2544"/>
</dbReference>
<protein>
    <recommendedName>
        <fullName evidence="4">HTH arsR-type domain-containing protein</fullName>
    </recommendedName>
</protein>
<dbReference type="SMART" id="SM00418">
    <property type="entry name" value="HTH_ARSR"/>
    <property type="match status" value="1"/>
</dbReference>
<dbReference type="AlphaFoldDB" id="Q8TMV7"/>
<evidence type="ECO:0000256" key="2">
    <source>
        <dbReference type="ARBA" id="ARBA00023125"/>
    </source>
</evidence>
<reference evidence="5 6" key="1">
    <citation type="journal article" date="2002" name="Genome Res.">
        <title>The genome of Methanosarcina acetivorans reveals extensive metabolic and physiological diversity.</title>
        <authorList>
            <person name="Galagan J.E."/>
            <person name="Nusbaum C."/>
            <person name="Roy A."/>
            <person name="Endrizzi M.G."/>
            <person name="Macdonald P."/>
            <person name="FitzHugh W."/>
            <person name="Calvo S."/>
            <person name="Engels R."/>
            <person name="Smirnov S."/>
            <person name="Atnoor D."/>
            <person name="Brown A."/>
            <person name="Allen N."/>
            <person name="Naylor J."/>
            <person name="Stange-Thomann N."/>
            <person name="DeArellano K."/>
            <person name="Johnson R."/>
            <person name="Linton L."/>
            <person name="McEwan P."/>
            <person name="McKernan K."/>
            <person name="Talamas J."/>
            <person name="Tirrell A."/>
            <person name="Ye W."/>
            <person name="Zimmer A."/>
            <person name="Barber R.D."/>
            <person name="Cann I."/>
            <person name="Graham D.E."/>
            <person name="Grahame D.A."/>
            <person name="Guss A."/>
            <person name="Hedderich R."/>
            <person name="Ingram-Smith C."/>
            <person name="Kuettner C.H."/>
            <person name="Krzycki J.A."/>
            <person name="Leigh J.A."/>
            <person name="Li W."/>
            <person name="Liu J."/>
            <person name="Mukhopadhyay B."/>
            <person name="Reeve J.N."/>
            <person name="Smith K."/>
            <person name="Springer T.A."/>
            <person name="Umayam L.A."/>
            <person name="White O."/>
            <person name="White R.H."/>
            <person name="de Macario E.C."/>
            <person name="Ferry J.G."/>
            <person name="Jarrell K.F."/>
            <person name="Jing H."/>
            <person name="Macario A.J.L."/>
            <person name="Paulsen I."/>
            <person name="Pritchett M."/>
            <person name="Sowers K.R."/>
            <person name="Swanson R.V."/>
            <person name="Zinder S.H."/>
            <person name="Lander E."/>
            <person name="Metcalf W.W."/>
            <person name="Birren B."/>
        </authorList>
    </citation>
    <scope>NUCLEOTIDE SEQUENCE [LARGE SCALE GENOMIC DNA]</scope>
    <source>
        <strain evidence="6">ATCC 35395 / DSM 2834 / JCM 12185 / C2A</strain>
    </source>
</reference>
<keyword evidence="6" id="KW-1185">Reference proteome</keyword>
<dbReference type="InParanoid" id="Q8TMV7"/>